<evidence type="ECO:0000313" key="4">
    <source>
        <dbReference type="Proteomes" id="UP000642819"/>
    </source>
</evidence>
<dbReference type="Gene3D" id="2.40.260.10">
    <property type="entry name" value="Sortase"/>
    <property type="match status" value="1"/>
</dbReference>
<protein>
    <submittedName>
        <fullName evidence="3">Class F sortase</fullName>
    </submittedName>
</protein>
<dbReference type="RefSeq" id="WP_189348181.1">
    <property type="nucleotide sequence ID" value="NZ_BMXK01000001.1"/>
</dbReference>
<dbReference type="InterPro" id="IPR005754">
    <property type="entry name" value="Sortase"/>
</dbReference>
<evidence type="ECO:0000313" key="3">
    <source>
        <dbReference type="EMBL" id="GHC99320.1"/>
    </source>
</evidence>
<proteinExistence type="predicted"/>
<keyword evidence="4" id="KW-1185">Reference proteome</keyword>
<organism evidence="3 4">
    <name type="scientific">Zhihengliuella salsuginis</name>
    <dbReference type="NCBI Taxonomy" id="578222"/>
    <lineage>
        <taxon>Bacteria</taxon>
        <taxon>Bacillati</taxon>
        <taxon>Actinomycetota</taxon>
        <taxon>Actinomycetes</taxon>
        <taxon>Micrococcales</taxon>
        <taxon>Micrococcaceae</taxon>
        <taxon>Zhihengliuella</taxon>
    </lineage>
</organism>
<reference evidence="4" key="1">
    <citation type="journal article" date="2019" name="Int. J. Syst. Evol. Microbiol.">
        <title>The Global Catalogue of Microorganisms (GCM) 10K type strain sequencing project: providing services to taxonomists for standard genome sequencing and annotation.</title>
        <authorList>
            <consortium name="The Broad Institute Genomics Platform"/>
            <consortium name="The Broad Institute Genome Sequencing Center for Infectious Disease"/>
            <person name="Wu L."/>
            <person name="Ma J."/>
        </authorList>
    </citation>
    <scope>NUCLEOTIDE SEQUENCE [LARGE SCALE GENOMIC DNA]</scope>
    <source>
        <strain evidence="4">KCTC 19466</strain>
    </source>
</reference>
<sequence>MRHARNKAARGRLIALALIVTAGVLGSILVGVGVRGEAPPPSPPASEALDAGSASAAPTSRQPRDSTPAPSAEPSRTAEPAPPVAAPELILDKSQPTRLSIPSIDVDTDLMNVGLQADGTIGVPPLLADSPAGWYDRGPSPGEQGPAVILGHVTALNQEGPAVFFKLGALRKGDEASVTRADGTVAVFTVTRVVQTPKPDFSTMDTYGNTDDAQLRLITCGGTFDESTGRHADNIVVHAELTSTREA</sequence>
<name>A0ABQ3GA03_9MICC</name>
<keyword evidence="1" id="KW-0378">Hydrolase</keyword>
<dbReference type="CDD" id="cd05829">
    <property type="entry name" value="Sortase_F"/>
    <property type="match status" value="1"/>
</dbReference>
<dbReference type="Pfam" id="PF04203">
    <property type="entry name" value="Sortase"/>
    <property type="match status" value="1"/>
</dbReference>
<dbReference type="NCBIfam" id="NF033748">
    <property type="entry name" value="class_F_sortase"/>
    <property type="match status" value="1"/>
</dbReference>
<dbReference type="Proteomes" id="UP000642819">
    <property type="component" value="Unassembled WGS sequence"/>
</dbReference>
<dbReference type="EMBL" id="BMXK01000001">
    <property type="protein sequence ID" value="GHC99320.1"/>
    <property type="molecule type" value="Genomic_DNA"/>
</dbReference>
<gene>
    <name evidence="3" type="ORF">GCM10008096_01340</name>
</gene>
<dbReference type="InterPro" id="IPR023365">
    <property type="entry name" value="Sortase_dom-sf"/>
</dbReference>
<comment type="caution">
    <text evidence="3">The sequence shown here is derived from an EMBL/GenBank/DDBJ whole genome shotgun (WGS) entry which is preliminary data.</text>
</comment>
<feature type="region of interest" description="Disordered" evidence="2">
    <location>
        <begin position="37"/>
        <end position="92"/>
    </location>
</feature>
<evidence type="ECO:0000256" key="2">
    <source>
        <dbReference type="SAM" id="MobiDB-lite"/>
    </source>
</evidence>
<dbReference type="InterPro" id="IPR042001">
    <property type="entry name" value="Sortase_F"/>
</dbReference>
<dbReference type="SUPFAM" id="SSF63817">
    <property type="entry name" value="Sortase"/>
    <property type="match status" value="1"/>
</dbReference>
<accession>A0ABQ3GA03</accession>
<evidence type="ECO:0000256" key="1">
    <source>
        <dbReference type="ARBA" id="ARBA00022801"/>
    </source>
</evidence>